<evidence type="ECO:0000313" key="1">
    <source>
        <dbReference type="EMBL" id="CAD7655939.1"/>
    </source>
</evidence>
<gene>
    <name evidence="1" type="ORF">ONB1V03_LOCUS12579</name>
</gene>
<protein>
    <submittedName>
        <fullName evidence="1">Uncharacterized protein</fullName>
    </submittedName>
</protein>
<name>A0A7R9M9I2_9ACAR</name>
<dbReference type="AlphaFoldDB" id="A0A7R9M9I2"/>
<sequence>MDTIMNSNTITAADGLELTSLYESYMDVIRELLISLATKDKNDIERAHKTINSHLRLCDKNRKTGLMLTVLSYVKTPNYHRYSDVESHSELLYAYGIWTSTPSQQTFESGYKLATGMAHIFISLVPPKLLRIINLIGVSGVYSIGFNQLNKVAFTSTNMHGQMCKMVLIVFWTFVEAHLLTAKNVDICQQLLNKSIDNKAKLAQISGNIDESINIHKKLIADYESDIVVNIKYALLVRKGMTHSPAFTTYCEAVFRYLKGTDESDTQELERAVQLLEIVPSIRVRYFGKSLTVEKMAVMSAQKFSNTSQCSVLPDMDLLYQLNCLSFIAGNTILLDRFMDRIGRELDKYANDLRRPDLVPPQSVMELGLVELELNNRADAKKWLKKSLHDYSNYMNENYVHIRAYAALRELGVSSDKHSVDQTQCQEYRNQWLRDIRNEEENVDKILANELEINA</sequence>
<dbReference type="EMBL" id="CAJPVJ010010292">
    <property type="protein sequence ID" value="CAG2173126.1"/>
    <property type="molecule type" value="Genomic_DNA"/>
</dbReference>
<dbReference type="EMBL" id="OC925117">
    <property type="protein sequence ID" value="CAD7655939.1"/>
    <property type="molecule type" value="Genomic_DNA"/>
</dbReference>
<proteinExistence type="predicted"/>
<dbReference type="Pfam" id="PF10300">
    <property type="entry name" value="Iml2-TPR_39"/>
    <property type="match status" value="2"/>
</dbReference>
<dbReference type="PANTHER" id="PTHR31859">
    <property type="entry name" value="TETRATRICOPEPTIDE REPEAT PROTEIN 39 FAMILY MEMBER"/>
    <property type="match status" value="1"/>
</dbReference>
<reference evidence="1" key="1">
    <citation type="submission" date="2020-11" db="EMBL/GenBank/DDBJ databases">
        <authorList>
            <person name="Tran Van P."/>
        </authorList>
    </citation>
    <scope>NUCLEOTIDE SEQUENCE</scope>
</reference>
<organism evidence="1">
    <name type="scientific">Oppiella nova</name>
    <dbReference type="NCBI Taxonomy" id="334625"/>
    <lineage>
        <taxon>Eukaryota</taxon>
        <taxon>Metazoa</taxon>
        <taxon>Ecdysozoa</taxon>
        <taxon>Arthropoda</taxon>
        <taxon>Chelicerata</taxon>
        <taxon>Arachnida</taxon>
        <taxon>Acari</taxon>
        <taxon>Acariformes</taxon>
        <taxon>Sarcoptiformes</taxon>
        <taxon>Oribatida</taxon>
        <taxon>Brachypylina</taxon>
        <taxon>Oppioidea</taxon>
        <taxon>Oppiidae</taxon>
        <taxon>Oppiella</taxon>
    </lineage>
</organism>
<keyword evidence="2" id="KW-1185">Reference proteome</keyword>
<evidence type="ECO:0000313" key="2">
    <source>
        <dbReference type="Proteomes" id="UP000728032"/>
    </source>
</evidence>
<accession>A0A7R9M9I2</accession>
<dbReference type="Proteomes" id="UP000728032">
    <property type="component" value="Unassembled WGS sequence"/>
</dbReference>
<dbReference type="InterPro" id="IPR019412">
    <property type="entry name" value="IML2/TPR_39"/>
</dbReference>
<dbReference type="PANTHER" id="PTHR31859:SF1">
    <property type="entry name" value="TETRATRICOPEPTIDE REPEAT PROTEIN 39C"/>
    <property type="match status" value="1"/>
</dbReference>
<dbReference type="OrthoDB" id="6482300at2759"/>